<feature type="compositionally biased region" description="Low complexity" evidence="1">
    <location>
        <begin position="37"/>
        <end position="49"/>
    </location>
</feature>
<protein>
    <submittedName>
        <fullName evidence="2">Uncharacterized protein</fullName>
    </submittedName>
</protein>
<name>A0A0C2X4J8_SERVB</name>
<gene>
    <name evidence="2" type="ORF">M408DRAFT_191257</name>
</gene>
<evidence type="ECO:0000256" key="1">
    <source>
        <dbReference type="SAM" id="MobiDB-lite"/>
    </source>
</evidence>
<dbReference type="HOGENOM" id="CLU_296485_0_0_1"/>
<feature type="compositionally biased region" description="Polar residues" evidence="1">
    <location>
        <begin position="577"/>
        <end position="619"/>
    </location>
</feature>
<feature type="compositionally biased region" description="Polar residues" evidence="1">
    <location>
        <begin position="64"/>
        <end position="106"/>
    </location>
</feature>
<sequence>MSMATSTSSPSVNANSLIDRPVATFDQILAHSRSRSRSGSANSASLVASLPPPPRRKKPPTPESLATGSATSLPMQRHNISTSETQFPQISAGSSPFRNPSALTDTESLRRQPQAFGLYNGGDQQAQHKYADSLSSLSSYSNLFYKPGDEARKTPTPIIRHYDDQSSDHASLDDDDISVADYSALLYPELQAGNGPPRSPQPSLDVHGPPMRKRTPSFASEDGPESPVEFANLGVASLPPPPPPVATDEHRPSKIDRLLGLDSEPSKRRESAERLIPELGRRDSFMEFDVVASRPGPAAIDAQLRSQSSVSGDMPTFSLRNKRSILLNTTLSGYKALVEAVEHKETLPDGSPKLDSRQILVDGSDIPKPAARSPPANHESNRSSTASSSLEPRLSTSNFLDKQERADAVRKNRKIAQVLGPGVLPAAQALTRVGRTTPTQDTPDSHRNAAFRPVRSHSLALDDARSDAIFKMQARTKPAHRPPNLNAKSSWTALEHDTIYLTSNGRRHSSPMNPTFDPSITRRIDSDVASLSSLGSIITGEGRIVRSKDPARPGSPSSFMEMSDDEGATTPKRRPSIESTRPLPQSLRSPSRTASLNDIVTVSSALESPRRTSAPNTPFSVSSSVSASRGQLDEDPTFEEDFRSQRDSWSNYSFNDAESAEMRLERQRKRERLAKIHRYLGSKVPPELVLGYSSSTNLSSSSPLRVEVEVVVQKDEQEVKKRRRSSSAVLYQQTHKIDLPRNKEAESRNKDTLTDAEKLKLIKRTQKIEQIFGESPSRPRSLSIPRPSSAQGLMHQPPAPTNPLNRTTVATYIPEHSTTERGFKPRSPFIWKEGRPSTAGSSRPSTTQSTSGLISSYQKDVEKERKSRAKKQSVDTSQVDTGQVIDISPYFPVGTALGSPWEDVYADQVLDISPQAMATYSSKSPVLPGVPTSRQFLDYRNSLNSLSRILDQVKTFFHRTYELSTENKIMNGHLIRTTGSR</sequence>
<feature type="compositionally biased region" description="Polar residues" evidence="1">
    <location>
        <begin position="838"/>
        <end position="858"/>
    </location>
</feature>
<reference evidence="2 3" key="1">
    <citation type="submission" date="2014-04" db="EMBL/GenBank/DDBJ databases">
        <authorList>
            <consortium name="DOE Joint Genome Institute"/>
            <person name="Kuo A."/>
            <person name="Zuccaro A."/>
            <person name="Kohler A."/>
            <person name="Nagy L.G."/>
            <person name="Floudas D."/>
            <person name="Copeland A."/>
            <person name="Barry K.W."/>
            <person name="Cichocki N."/>
            <person name="Veneault-Fourrey C."/>
            <person name="LaButti K."/>
            <person name="Lindquist E.A."/>
            <person name="Lipzen A."/>
            <person name="Lundell T."/>
            <person name="Morin E."/>
            <person name="Murat C."/>
            <person name="Sun H."/>
            <person name="Tunlid A."/>
            <person name="Henrissat B."/>
            <person name="Grigoriev I.V."/>
            <person name="Hibbett D.S."/>
            <person name="Martin F."/>
            <person name="Nordberg H.P."/>
            <person name="Cantor M.N."/>
            <person name="Hua S.X."/>
        </authorList>
    </citation>
    <scope>NUCLEOTIDE SEQUENCE [LARGE SCALE GENOMIC DNA]</scope>
    <source>
        <strain evidence="2 3">MAFF 305830</strain>
    </source>
</reference>
<keyword evidence="3" id="KW-1185">Reference proteome</keyword>
<evidence type="ECO:0000313" key="2">
    <source>
        <dbReference type="EMBL" id="KIM33048.1"/>
    </source>
</evidence>
<dbReference type="OrthoDB" id="354769at2759"/>
<feature type="compositionally biased region" description="Basic and acidic residues" evidence="1">
    <location>
        <begin position="247"/>
        <end position="276"/>
    </location>
</feature>
<feature type="region of interest" description="Disordered" evidence="1">
    <location>
        <begin position="364"/>
        <end position="401"/>
    </location>
</feature>
<feature type="region of interest" description="Disordered" evidence="1">
    <location>
        <begin position="542"/>
        <end position="645"/>
    </location>
</feature>
<dbReference type="AlphaFoldDB" id="A0A0C2X4J8"/>
<feature type="region of interest" description="Disordered" evidence="1">
    <location>
        <begin position="141"/>
        <end position="175"/>
    </location>
</feature>
<accession>A0A0C2X4J8</accession>
<feature type="compositionally biased region" description="Polar residues" evidence="1">
    <location>
        <begin position="382"/>
        <end position="400"/>
    </location>
</feature>
<organism evidence="2 3">
    <name type="scientific">Serendipita vermifera MAFF 305830</name>
    <dbReference type="NCBI Taxonomy" id="933852"/>
    <lineage>
        <taxon>Eukaryota</taxon>
        <taxon>Fungi</taxon>
        <taxon>Dikarya</taxon>
        <taxon>Basidiomycota</taxon>
        <taxon>Agaricomycotina</taxon>
        <taxon>Agaricomycetes</taxon>
        <taxon>Sebacinales</taxon>
        <taxon>Serendipitaceae</taxon>
        <taxon>Serendipita</taxon>
    </lineage>
</organism>
<feature type="compositionally biased region" description="Basic and acidic residues" evidence="1">
    <location>
        <begin position="160"/>
        <end position="172"/>
    </location>
</feature>
<feature type="compositionally biased region" description="Polar residues" evidence="1">
    <location>
        <begin position="1"/>
        <end position="16"/>
    </location>
</feature>
<proteinExistence type="predicted"/>
<feature type="compositionally biased region" description="Low complexity" evidence="1">
    <location>
        <begin position="775"/>
        <end position="789"/>
    </location>
</feature>
<evidence type="ECO:0000313" key="3">
    <source>
        <dbReference type="Proteomes" id="UP000054097"/>
    </source>
</evidence>
<feature type="region of interest" description="Disordered" evidence="1">
    <location>
        <begin position="772"/>
        <end position="877"/>
    </location>
</feature>
<dbReference type="EMBL" id="KN824279">
    <property type="protein sequence ID" value="KIM33048.1"/>
    <property type="molecule type" value="Genomic_DNA"/>
</dbReference>
<feature type="region of interest" description="Disordered" evidence="1">
    <location>
        <begin position="1"/>
        <end position="20"/>
    </location>
</feature>
<feature type="region of interest" description="Disordered" evidence="1">
    <location>
        <begin position="188"/>
        <end position="276"/>
    </location>
</feature>
<reference evidence="3" key="2">
    <citation type="submission" date="2015-01" db="EMBL/GenBank/DDBJ databases">
        <title>Evolutionary Origins and Diversification of the Mycorrhizal Mutualists.</title>
        <authorList>
            <consortium name="DOE Joint Genome Institute"/>
            <consortium name="Mycorrhizal Genomics Consortium"/>
            <person name="Kohler A."/>
            <person name="Kuo A."/>
            <person name="Nagy L.G."/>
            <person name="Floudas D."/>
            <person name="Copeland A."/>
            <person name="Barry K.W."/>
            <person name="Cichocki N."/>
            <person name="Veneault-Fourrey C."/>
            <person name="LaButti K."/>
            <person name="Lindquist E.A."/>
            <person name="Lipzen A."/>
            <person name="Lundell T."/>
            <person name="Morin E."/>
            <person name="Murat C."/>
            <person name="Riley R."/>
            <person name="Ohm R."/>
            <person name="Sun H."/>
            <person name="Tunlid A."/>
            <person name="Henrissat B."/>
            <person name="Grigoriev I.V."/>
            <person name="Hibbett D.S."/>
            <person name="Martin F."/>
        </authorList>
    </citation>
    <scope>NUCLEOTIDE SEQUENCE [LARGE SCALE GENOMIC DNA]</scope>
    <source>
        <strain evidence="3">MAFF 305830</strain>
    </source>
</reference>
<dbReference type="Proteomes" id="UP000054097">
    <property type="component" value="Unassembled WGS sequence"/>
</dbReference>
<feature type="region of interest" description="Disordered" evidence="1">
    <location>
        <begin position="29"/>
        <end position="107"/>
    </location>
</feature>